<dbReference type="EMBL" id="JADCNM010000007">
    <property type="protein sequence ID" value="KAG0474773.1"/>
    <property type="molecule type" value="Genomic_DNA"/>
</dbReference>
<protein>
    <submittedName>
        <fullName evidence="1">Uncharacterized protein</fullName>
    </submittedName>
</protein>
<name>A0A835UUT7_VANPL</name>
<organism evidence="1 2">
    <name type="scientific">Vanilla planifolia</name>
    <name type="common">Vanilla</name>
    <dbReference type="NCBI Taxonomy" id="51239"/>
    <lineage>
        <taxon>Eukaryota</taxon>
        <taxon>Viridiplantae</taxon>
        <taxon>Streptophyta</taxon>
        <taxon>Embryophyta</taxon>
        <taxon>Tracheophyta</taxon>
        <taxon>Spermatophyta</taxon>
        <taxon>Magnoliopsida</taxon>
        <taxon>Liliopsida</taxon>
        <taxon>Asparagales</taxon>
        <taxon>Orchidaceae</taxon>
        <taxon>Vanilloideae</taxon>
        <taxon>Vanilleae</taxon>
        <taxon>Vanilla</taxon>
    </lineage>
</organism>
<accession>A0A835UUT7</accession>
<proteinExistence type="predicted"/>
<sequence>MAMEPTNPLIISFAHRRTPPSQSQSSLPLSPSKLRWMLNRDSEVGGRSGDFSSTTAYRLRVIYLFRVKQPIWNRVSTNQTSPIFSVFFFFNSDISRDKRVPLPFACTRPWMPSSSSSPHGDQNLRRLEVRVSRFLFVREKNLVFHSFLPFDFPGLRRYFVKL</sequence>
<dbReference type="AlphaFoldDB" id="A0A835UUT7"/>
<evidence type="ECO:0000313" key="1">
    <source>
        <dbReference type="EMBL" id="KAG0474773.1"/>
    </source>
</evidence>
<dbReference type="Proteomes" id="UP000639772">
    <property type="component" value="Chromosome 7"/>
</dbReference>
<evidence type="ECO:0000313" key="2">
    <source>
        <dbReference type="Proteomes" id="UP000639772"/>
    </source>
</evidence>
<gene>
    <name evidence="1" type="ORF">HPP92_014459</name>
</gene>
<comment type="caution">
    <text evidence="1">The sequence shown here is derived from an EMBL/GenBank/DDBJ whole genome shotgun (WGS) entry which is preliminary data.</text>
</comment>
<reference evidence="1 2" key="1">
    <citation type="journal article" date="2020" name="Nat. Food">
        <title>A phased Vanilla planifolia genome enables genetic improvement of flavour and production.</title>
        <authorList>
            <person name="Hasing T."/>
            <person name="Tang H."/>
            <person name="Brym M."/>
            <person name="Khazi F."/>
            <person name="Huang T."/>
            <person name="Chambers A.H."/>
        </authorList>
    </citation>
    <scope>NUCLEOTIDE SEQUENCE [LARGE SCALE GENOMIC DNA]</scope>
    <source>
        <tissue evidence="1">Leaf</tissue>
    </source>
</reference>